<protein>
    <submittedName>
        <fullName evidence="2">Uncharacterized protein</fullName>
    </submittedName>
</protein>
<sequence>MHTVCCLLFWGVLCKVDPVSIKIYSLVLNIISVINFQKQTTYQCHVKKPQFWGEKEIIPIYIDVMEYTLKTSIELIEFVIKCTNLDLVDSVKYVLTHIKMEILHNGKRILFLINPNILLKKIKYRRDYKNITLAKTLNLIKNGEQFKPKKDKHETNLRILRLVTFLEAIDFTLIYLTLKQYKFIKNESFGFKS</sequence>
<evidence type="ECO:0000256" key="1">
    <source>
        <dbReference type="SAM" id="SignalP"/>
    </source>
</evidence>
<organism evidence="2 3">
    <name type="scientific">Brachionus plicatilis</name>
    <name type="common">Marine rotifer</name>
    <name type="synonym">Brachionus muelleri</name>
    <dbReference type="NCBI Taxonomy" id="10195"/>
    <lineage>
        <taxon>Eukaryota</taxon>
        <taxon>Metazoa</taxon>
        <taxon>Spiralia</taxon>
        <taxon>Gnathifera</taxon>
        <taxon>Rotifera</taxon>
        <taxon>Eurotatoria</taxon>
        <taxon>Monogononta</taxon>
        <taxon>Pseudotrocha</taxon>
        <taxon>Ploima</taxon>
        <taxon>Brachionidae</taxon>
        <taxon>Brachionus</taxon>
    </lineage>
</organism>
<proteinExistence type="predicted"/>
<feature type="chain" id="PRO_5018230612" evidence="1">
    <location>
        <begin position="22"/>
        <end position="193"/>
    </location>
</feature>
<name>A0A3M7RPM2_BRAPC</name>
<dbReference type="Proteomes" id="UP000276133">
    <property type="component" value="Unassembled WGS sequence"/>
</dbReference>
<evidence type="ECO:0000313" key="3">
    <source>
        <dbReference type="Proteomes" id="UP000276133"/>
    </source>
</evidence>
<gene>
    <name evidence="2" type="ORF">BpHYR1_016428</name>
</gene>
<evidence type="ECO:0000313" key="2">
    <source>
        <dbReference type="EMBL" id="RNA25492.1"/>
    </source>
</evidence>
<keyword evidence="3" id="KW-1185">Reference proteome</keyword>
<reference evidence="2 3" key="1">
    <citation type="journal article" date="2018" name="Sci. Rep.">
        <title>Genomic signatures of local adaptation to the degree of environmental predictability in rotifers.</title>
        <authorList>
            <person name="Franch-Gras L."/>
            <person name="Hahn C."/>
            <person name="Garcia-Roger E.M."/>
            <person name="Carmona M.J."/>
            <person name="Serra M."/>
            <person name="Gomez A."/>
        </authorList>
    </citation>
    <scope>NUCLEOTIDE SEQUENCE [LARGE SCALE GENOMIC DNA]</scope>
    <source>
        <strain evidence="2">HYR1</strain>
    </source>
</reference>
<dbReference type="AlphaFoldDB" id="A0A3M7RPM2"/>
<dbReference type="EMBL" id="REGN01002922">
    <property type="protein sequence ID" value="RNA25492.1"/>
    <property type="molecule type" value="Genomic_DNA"/>
</dbReference>
<feature type="signal peptide" evidence="1">
    <location>
        <begin position="1"/>
        <end position="21"/>
    </location>
</feature>
<comment type="caution">
    <text evidence="2">The sequence shown here is derived from an EMBL/GenBank/DDBJ whole genome shotgun (WGS) entry which is preliminary data.</text>
</comment>
<accession>A0A3M7RPM2</accession>
<keyword evidence="1" id="KW-0732">Signal</keyword>